<keyword evidence="2" id="KW-1185">Reference proteome</keyword>
<reference evidence="2" key="1">
    <citation type="journal article" date="2020" name="Phytopathology">
        <title>Genomic acquisitions in emerging populations of Xanthomonas vasicola pv. vasculorum infecting corn in the U.S. and Argentina.</title>
        <authorList>
            <person name="Perez-Quintero A.L."/>
        </authorList>
    </citation>
    <scope>NUCLEOTIDE SEQUENCE [LARGE SCALE GENOMIC DNA]</scope>
    <source>
        <strain evidence="2">Xvh-L</strain>
    </source>
</reference>
<dbReference type="EMBL" id="VOCK01000045">
    <property type="protein sequence ID" value="TWQ50128.1"/>
    <property type="molecule type" value="Genomic_DNA"/>
</dbReference>
<dbReference type="Proteomes" id="UP000320455">
    <property type="component" value="Unassembled WGS sequence"/>
</dbReference>
<proteinExistence type="predicted"/>
<sequence>MHQSTDTLQHLWDGLVMPTSRLMAGEGMTLGGHASLDYQHVVGARLGTIGLAGKTRRARVRF</sequence>
<comment type="caution">
    <text evidence="1">The sequence shown here is derived from an EMBL/GenBank/DDBJ whole genome shotgun (WGS) entry which is preliminary data.</text>
</comment>
<evidence type="ECO:0000313" key="1">
    <source>
        <dbReference type="EMBL" id="TWQ50128.1"/>
    </source>
</evidence>
<protein>
    <submittedName>
        <fullName evidence="1">Uncharacterized protein</fullName>
    </submittedName>
</protein>
<accession>A0ABD7S5N7</accession>
<gene>
    <name evidence="1" type="ORF">FQK01_19590</name>
</gene>
<evidence type="ECO:0000313" key="2">
    <source>
        <dbReference type="Proteomes" id="UP000320455"/>
    </source>
</evidence>
<name>A0ABD7S5N7_XANVA</name>
<organism evidence="1 2">
    <name type="scientific">Xanthomonas vasicola</name>
    <dbReference type="NCBI Taxonomy" id="56459"/>
    <lineage>
        <taxon>Bacteria</taxon>
        <taxon>Pseudomonadati</taxon>
        <taxon>Pseudomonadota</taxon>
        <taxon>Gammaproteobacteria</taxon>
        <taxon>Lysobacterales</taxon>
        <taxon>Lysobacteraceae</taxon>
        <taxon>Xanthomonas</taxon>
    </lineage>
</organism>
<dbReference type="AlphaFoldDB" id="A0ABD7S5N7"/>